<evidence type="ECO:0000256" key="4">
    <source>
        <dbReference type="ARBA" id="ARBA00022839"/>
    </source>
</evidence>
<evidence type="ECO:0000313" key="9">
    <source>
        <dbReference type="EMBL" id="UWZ83307.1"/>
    </source>
</evidence>
<dbReference type="PANTHER" id="PTHR30008">
    <property type="entry name" value="EXODEOXYRIBONUCLEASE 7 LARGE SUBUNIT"/>
    <property type="match status" value="1"/>
</dbReference>
<gene>
    <name evidence="5 9" type="primary">xseA</name>
    <name evidence="9" type="ORF">MOP44_22395</name>
</gene>
<dbReference type="Pfam" id="PF02601">
    <property type="entry name" value="Exonuc_VII_L"/>
    <property type="match status" value="1"/>
</dbReference>
<dbReference type="PANTHER" id="PTHR30008:SF0">
    <property type="entry name" value="EXODEOXYRIBONUCLEASE 7 LARGE SUBUNIT"/>
    <property type="match status" value="1"/>
</dbReference>
<keyword evidence="10" id="KW-1185">Reference proteome</keyword>
<dbReference type="NCBIfam" id="TIGR00237">
    <property type="entry name" value="xseA"/>
    <property type="match status" value="1"/>
</dbReference>
<organism evidence="9 10">
    <name type="scientific">Occallatibacter riparius</name>
    <dbReference type="NCBI Taxonomy" id="1002689"/>
    <lineage>
        <taxon>Bacteria</taxon>
        <taxon>Pseudomonadati</taxon>
        <taxon>Acidobacteriota</taxon>
        <taxon>Terriglobia</taxon>
        <taxon>Terriglobales</taxon>
        <taxon>Acidobacteriaceae</taxon>
        <taxon>Occallatibacter</taxon>
    </lineage>
</organism>
<accession>A0A9J7BL18</accession>
<evidence type="ECO:0000256" key="3">
    <source>
        <dbReference type="ARBA" id="ARBA00022801"/>
    </source>
</evidence>
<evidence type="ECO:0000256" key="1">
    <source>
        <dbReference type="ARBA" id="ARBA00022490"/>
    </source>
</evidence>
<dbReference type="InterPro" id="IPR003753">
    <property type="entry name" value="Exonuc_VII_L"/>
</dbReference>
<dbReference type="HAMAP" id="MF_00378">
    <property type="entry name" value="Exonuc_7_L"/>
    <property type="match status" value="1"/>
</dbReference>
<comment type="subunit">
    <text evidence="5">Heterooligomer composed of large and small subunits.</text>
</comment>
<dbReference type="GO" id="GO:0006308">
    <property type="term" value="P:DNA catabolic process"/>
    <property type="evidence" value="ECO:0007669"/>
    <property type="project" value="UniProtKB-UniRule"/>
</dbReference>
<keyword evidence="2 5" id="KW-0540">Nuclease</keyword>
<dbReference type="EMBL" id="CP093313">
    <property type="protein sequence ID" value="UWZ83307.1"/>
    <property type="molecule type" value="Genomic_DNA"/>
</dbReference>
<evidence type="ECO:0000259" key="8">
    <source>
        <dbReference type="Pfam" id="PF13742"/>
    </source>
</evidence>
<dbReference type="RefSeq" id="WP_260792641.1">
    <property type="nucleotide sequence ID" value="NZ_CP093313.1"/>
</dbReference>
<comment type="similarity">
    <text evidence="5 6">Belongs to the XseA family.</text>
</comment>
<proteinExistence type="inferred from homology"/>
<protein>
    <recommendedName>
        <fullName evidence="5">Exodeoxyribonuclease 7 large subunit</fullName>
        <ecNumber evidence="5">3.1.11.6</ecNumber>
    </recommendedName>
    <alternativeName>
        <fullName evidence="5">Exodeoxyribonuclease VII large subunit</fullName>
        <shortName evidence="5">Exonuclease VII large subunit</shortName>
    </alternativeName>
</protein>
<evidence type="ECO:0000256" key="5">
    <source>
        <dbReference type="HAMAP-Rule" id="MF_00378"/>
    </source>
</evidence>
<dbReference type="CDD" id="cd04489">
    <property type="entry name" value="ExoVII_LU_OBF"/>
    <property type="match status" value="1"/>
</dbReference>
<keyword evidence="4 5" id="KW-0269">Exonuclease</keyword>
<dbReference type="AlphaFoldDB" id="A0A9J7BL18"/>
<sequence length="465" mass="51991">MNRPAQLDFTFEAQVPVRRIWPVHELVGQIREFVEQRYTDVWVEGEISNFRPAPSGHIYFTLKDADAQLPVVLFRRQALLLRFRPEDGLHVLVRGKVSIYDQRGQMQLVAETMEPVGAGSLQLAFEQLKERLKTEGLFDSARKRPLPPFPRTVGIVTSPTGAVIRDFLNIVSRRHSGLNVLLCAASVQGESASAEIVSAIECLNSSAMVDVIVVARGGGSLEDLAAFNSERVARAIAASKLPVVSAVGHETDFTIADFVADLRAPTPSAAAELITEAQHRIAEHMAGLNSRLDRAARFQLLQARQRLTRVPAARTESRIMTTLHRLEQRLDDTNLRMQANVNWQIRERQRHVAELSASVLRHDPRQQLAHARQHFTAGATRMENAMRRTLHEQHARLNSLHARLRSLSPLAVLERGYALVLDRKGALIRSMKQVQPGNIFTTRLSDGAFTSRVEDAAPRQETEKA</sequence>
<feature type="domain" description="Exonuclease VII large subunit C-terminal" evidence="7">
    <location>
        <begin position="137"/>
        <end position="451"/>
    </location>
</feature>
<evidence type="ECO:0000259" key="7">
    <source>
        <dbReference type="Pfam" id="PF02601"/>
    </source>
</evidence>
<dbReference type="Proteomes" id="UP001059380">
    <property type="component" value="Chromosome"/>
</dbReference>
<comment type="function">
    <text evidence="5">Bidirectionally degrades single-stranded DNA into large acid-insoluble oligonucleotides, which are then degraded further into small acid-soluble oligonucleotides.</text>
</comment>
<evidence type="ECO:0000256" key="2">
    <source>
        <dbReference type="ARBA" id="ARBA00022722"/>
    </source>
</evidence>
<comment type="catalytic activity">
    <reaction evidence="5 6">
        <text>Exonucleolytic cleavage in either 5'- to 3'- or 3'- to 5'-direction to yield nucleoside 5'-phosphates.</text>
        <dbReference type="EC" id="3.1.11.6"/>
    </reaction>
</comment>
<dbReference type="GO" id="GO:0003676">
    <property type="term" value="F:nucleic acid binding"/>
    <property type="evidence" value="ECO:0007669"/>
    <property type="project" value="InterPro"/>
</dbReference>
<feature type="domain" description="OB-fold nucleic acid binding" evidence="8">
    <location>
        <begin position="22"/>
        <end position="114"/>
    </location>
</feature>
<evidence type="ECO:0000313" key="10">
    <source>
        <dbReference type="Proteomes" id="UP001059380"/>
    </source>
</evidence>
<comment type="subcellular location">
    <subcellularLocation>
        <location evidence="5 6">Cytoplasm</location>
    </subcellularLocation>
</comment>
<dbReference type="Pfam" id="PF13742">
    <property type="entry name" value="tRNA_anti_2"/>
    <property type="match status" value="1"/>
</dbReference>
<dbReference type="GO" id="GO:0005737">
    <property type="term" value="C:cytoplasm"/>
    <property type="evidence" value="ECO:0007669"/>
    <property type="project" value="UniProtKB-SubCell"/>
</dbReference>
<reference evidence="9" key="1">
    <citation type="submission" date="2021-04" db="EMBL/GenBank/DDBJ databases">
        <title>Phylogenetic analysis of Acidobacteriaceae.</title>
        <authorList>
            <person name="Qiu L."/>
            <person name="Zhang Q."/>
        </authorList>
    </citation>
    <scope>NUCLEOTIDE SEQUENCE</scope>
    <source>
        <strain evidence="9">DSM 25168</strain>
    </source>
</reference>
<name>A0A9J7BL18_9BACT</name>
<dbReference type="GO" id="GO:0008855">
    <property type="term" value="F:exodeoxyribonuclease VII activity"/>
    <property type="evidence" value="ECO:0007669"/>
    <property type="project" value="UniProtKB-UniRule"/>
</dbReference>
<dbReference type="InterPro" id="IPR025824">
    <property type="entry name" value="OB-fold_nuc-bd_dom"/>
</dbReference>
<evidence type="ECO:0000256" key="6">
    <source>
        <dbReference type="RuleBase" id="RU004355"/>
    </source>
</evidence>
<keyword evidence="1 5" id="KW-0963">Cytoplasm</keyword>
<dbReference type="InterPro" id="IPR020579">
    <property type="entry name" value="Exonuc_VII_lsu_C"/>
</dbReference>
<keyword evidence="3 5" id="KW-0378">Hydrolase</keyword>
<dbReference type="GO" id="GO:0009318">
    <property type="term" value="C:exodeoxyribonuclease VII complex"/>
    <property type="evidence" value="ECO:0007669"/>
    <property type="project" value="UniProtKB-UniRule"/>
</dbReference>
<dbReference type="EC" id="3.1.11.6" evidence="5"/>
<dbReference type="KEGG" id="orp:MOP44_22395"/>